<evidence type="ECO:0000256" key="1">
    <source>
        <dbReference type="ARBA" id="ARBA00006432"/>
    </source>
</evidence>
<dbReference type="InterPro" id="IPR000873">
    <property type="entry name" value="AMP-dep_synth/lig_dom"/>
</dbReference>
<dbReference type="InterPro" id="IPR010071">
    <property type="entry name" value="AA_adenyl_dom"/>
</dbReference>
<dbReference type="Proteomes" id="UP000180194">
    <property type="component" value="Unassembled WGS sequence"/>
</dbReference>
<dbReference type="Gene3D" id="3.30.300.30">
    <property type="match status" value="1"/>
</dbReference>
<organism evidence="3 4">
    <name type="scientific">Cytobacillus oceanisediminis</name>
    <dbReference type="NCBI Taxonomy" id="665099"/>
    <lineage>
        <taxon>Bacteria</taxon>
        <taxon>Bacillati</taxon>
        <taxon>Bacillota</taxon>
        <taxon>Bacilli</taxon>
        <taxon>Bacillales</taxon>
        <taxon>Bacillaceae</taxon>
        <taxon>Cytobacillus</taxon>
    </lineage>
</organism>
<dbReference type="Pfam" id="PF00501">
    <property type="entry name" value="AMP-binding"/>
    <property type="match status" value="1"/>
</dbReference>
<comment type="similarity">
    <text evidence="1">Belongs to the ATP-dependent AMP-binding enzyme family.</text>
</comment>
<keyword evidence="4" id="KW-1185">Reference proteome</keyword>
<comment type="caution">
    <text evidence="3">The sequence shown here is derived from an EMBL/GenBank/DDBJ whole genome shotgun (WGS) entry which is preliminary data.</text>
</comment>
<reference evidence="3 4" key="1">
    <citation type="submission" date="2016-07" db="EMBL/GenBank/DDBJ databases">
        <title>Bacillus oceanisediminis whole genome.</title>
        <authorList>
            <person name="Pal Y."/>
            <person name="Verma A."/>
            <person name="Mual P."/>
            <person name="Srinivasan K."/>
        </authorList>
    </citation>
    <scope>NUCLEOTIDE SEQUENCE [LARGE SCALE GENOMIC DNA]</scope>
    <source>
        <strain evidence="3 4">Bhandara28</strain>
    </source>
</reference>
<evidence type="ECO:0000313" key="4">
    <source>
        <dbReference type="Proteomes" id="UP000180194"/>
    </source>
</evidence>
<proteinExistence type="inferred from homology"/>
<dbReference type="EMBL" id="MBRJ01000073">
    <property type="protein sequence ID" value="OHX39638.1"/>
    <property type="molecule type" value="Genomic_DNA"/>
</dbReference>
<accession>A0ABX3CKK1</accession>
<feature type="domain" description="AMP-dependent synthetase/ligase" evidence="2">
    <location>
        <begin position="19"/>
        <end position="383"/>
    </location>
</feature>
<dbReference type="Gene3D" id="3.40.50.12780">
    <property type="entry name" value="N-terminal domain of ligase-like"/>
    <property type="match status" value="1"/>
</dbReference>
<dbReference type="InterPro" id="IPR020845">
    <property type="entry name" value="AMP-binding_CS"/>
</dbReference>
<dbReference type="InterPro" id="IPR045851">
    <property type="entry name" value="AMP-bd_C_sf"/>
</dbReference>
<dbReference type="PANTHER" id="PTHR45527">
    <property type="entry name" value="NONRIBOSOMAL PEPTIDE SYNTHETASE"/>
    <property type="match status" value="1"/>
</dbReference>
<name>A0ABX3CKK1_9BACI</name>
<dbReference type="PROSITE" id="PS00455">
    <property type="entry name" value="AMP_BINDING"/>
    <property type="match status" value="1"/>
</dbReference>
<sequence>MTVISIPKEINYLHDWFLQSARNYPDNYALCIENIKYTYKQLDIESKELSYKLIVGLGYKPTKVGVYAGVSKTNYISILCALRSGATYVPLNPKYGDERIINMIESSNLDAIIIDEQSINVFNYILPKLKNRPHLLFLGSKITEYKEFTKLKNENHIDKRIGYNLDDNNNYAYLLFTSGSTGKPKGVPITHENVNYFLSYNLKRYRLSQDDRVSQFFDRTFDLSIFDIFLAWGSGACLFPLKESDLFFPWKFIKKNNITVWFSVPSVITLMRKVLSHKNVKLCSLRWSLFCGEALPSKSVEFWREIAPNSIIENLYGPTELTIACSAYRWNDDSSKKECLNGLVPIGKIYNGLDFVLVDENNVISNTKGELCVTGPQMFLGYLDPDNNKNRFFLNEDNTSIKKFYRTGDLVKLSESGNLLYIGRLDNQVKVKGYRVELSEIEAIAREFNGVVDVVALHKKCTNNSDEYLAVFVIGNLLNIDLLKAHLKGKLPHFMMPQRINKIDSFPLTSNGKIDRQKLLLLL</sequence>
<dbReference type="InterPro" id="IPR042099">
    <property type="entry name" value="ANL_N_sf"/>
</dbReference>
<dbReference type="NCBIfam" id="TIGR01733">
    <property type="entry name" value="AA-adenyl-dom"/>
    <property type="match status" value="1"/>
</dbReference>
<dbReference type="SUPFAM" id="SSF56801">
    <property type="entry name" value="Acetyl-CoA synthetase-like"/>
    <property type="match status" value="1"/>
</dbReference>
<gene>
    <name evidence="3" type="ORF">BBV17_29535</name>
</gene>
<protein>
    <recommendedName>
        <fullName evidence="2">AMP-dependent synthetase/ligase domain-containing protein</fullName>
    </recommendedName>
</protein>
<dbReference type="PANTHER" id="PTHR45527:SF1">
    <property type="entry name" value="FATTY ACID SYNTHASE"/>
    <property type="match status" value="1"/>
</dbReference>
<evidence type="ECO:0000259" key="2">
    <source>
        <dbReference type="Pfam" id="PF00501"/>
    </source>
</evidence>
<evidence type="ECO:0000313" key="3">
    <source>
        <dbReference type="EMBL" id="OHX39638.1"/>
    </source>
</evidence>